<dbReference type="Proteomes" id="UP000295468">
    <property type="component" value="Unassembled WGS sequence"/>
</dbReference>
<dbReference type="NCBIfam" id="NF040656">
    <property type="entry name" value="GHMP_GYDIA"/>
    <property type="match status" value="1"/>
</dbReference>
<dbReference type="InterPro" id="IPR047765">
    <property type="entry name" value="GHMP_GYDIA-like"/>
</dbReference>
<dbReference type="RefSeq" id="WP_133643310.1">
    <property type="nucleotide sequence ID" value="NZ_SNYI01000001.1"/>
</dbReference>
<evidence type="ECO:0000313" key="1">
    <source>
        <dbReference type="EMBL" id="TDQ33312.1"/>
    </source>
</evidence>
<dbReference type="SUPFAM" id="SSF54211">
    <property type="entry name" value="Ribosomal protein S5 domain 2-like"/>
    <property type="match status" value="1"/>
</dbReference>
<name>A0A4R6TNY6_9FLAO</name>
<protein>
    <submittedName>
        <fullName evidence="1">Mevalonate kinase</fullName>
    </submittedName>
</protein>
<organism evidence="1 2">
    <name type="scientific">Zeaxanthinibacter enoshimensis</name>
    <dbReference type="NCBI Taxonomy" id="392009"/>
    <lineage>
        <taxon>Bacteria</taxon>
        <taxon>Pseudomonadati</taxon>
        <taxon>Bacteroidota</taxon>
        <taxon>Flavobacteriia</taxon>
        <taxon>Flavobacteriales</taxon>
        <taxon>Flavobacteriaceae</taxon>
        <taxon>Zeaxanthinibacter</taxon>
    </lineage>
</organism>
<evidence type="ECO:0000313" key="2">
    <source>
        <dbReference type="Proteomes" id="UP000295468"/>
    </source>
</evidence>
<sequence length="305" mass="34062">MKNKFYSHGKLLVTGEYAVLDGALSLALPTRYGQVMEVEETENPVLLWESRDELDQVWFKTEIPLPLQDPETPGKGATTETELTLRKLLQAVEHQRPGFFSAAKGYRVVCQLGFPRDWGLGSSSTLVNNIAQWTGTDPYKLLSMSFGGSGYDIACAKHASPILYHRAGTDPTVKTVDFNPPFRDSLYFVHLNKKQNSREGIRRYRESQADKSGLVRELSELTHRVVEAKTLQEFSAYMVKHEELISNTIGLPTVKESLFPDYSGSIKSLGAWGGDFVLAAGGPETPAYFSNKGYKTIVPFREMIL</sequence>
<keyword evidence="1" id="KW-0808">Transferase</keyword>
<dbReference type="GO" id="GO:0016301">
    <property type="term" value="F:kinase activity"/>
    <property type="evidence" value="ECO:0007669"/>
    <property type="project" value="UniProtKB-KW"/>
</dbReference>
<dbReference type="OrthoDB" id="5288719at2"/>
<dbReference type="AlphaFoldDB" id="A0A4R6TNY6"/>
<dbReference type="Gene3D" id="3.30.230.10">
    <property type="match status" value="1"/>
</dbReference>
<dbReference type="InterPro" id="IPR020568">
    <property type="entry name" value="Ribosomal_Su5_D2-typ_SF"/>
</dbReference>
<dbReference type="EMBL" id="SNYI01000001">
    <property type="protein sequence ID" value="TDQ33312.1"/>
    <property type="molecule type" value="Genomic_DNA"/>
</dbReference>
<reference evidence="1 2" key="1">
    <citation type="submission" date="2019-03" db="EMBL/GenBank/DDBJ databases">
        <title>Genomic Encyclopedia of Archaeal and Bacterial Type Strains, Phase II (KMG-II): from individual species to whole genera.</title>
        <authorList>
            <person name="Goeker M."/>
        </authorList>
    </citation>
    <scope>NUCLEOTIDE SEQUENCE [LARGE SCALE GENOMIC DNA]</scope>
    <source>
        <strain evidence="1 2">DSM 18435</strain>
    </source>
</reference>
<gene>
    <name evidence="1" type="ORF">CLV82_1151</name>
</gene>
<proteinExistence type="predicted"/>
<keyword evidence="2" id="KW-1185">Reference proteome</keyword>
<keyword evidence="1" id="KW-0418">Kinase</keyword>
<dbReference type="InterPro" id="IPR014721">
    <property type="entry name" value="Ribsml_uS5_D2-typ_fold_subgr"/>
</dbReference>
<comment type="caution">
    <text evidence="1">The sequence shown here is derived from an EMBL/GenBank/DDBJ whole genome shotgun (WGS) entry which is preliminary data.</text>
</comment>
<accession>A0A4R6TNY6</accession>